<keyword evidence="2" id="KW-1185">Reference proteome</keyword>
<proteinExistence type="predicted"/>
<evidence type="ECO:0000313" key="2">
    <source>
        <dbReference type="Proteomes" id="UP001061298"/>
    </source>
</evidence>
<reference evidence="1" key="1">
    <citation type="submission" date="2022-10" db="EMBL/GenBank/DDBJ databases">
        <authorList>
            <person name="Mo P."/>
        </authorList>
    </citation>
    <scope>NUCLEOTIDE SEQUENCE</scope>
    <source>
        <strain evidence="1">HUAS 13-4</strain>
    </source>
</reference>
<dbReference type="Proteomes" id="UP001061298">
    <property type="component" value="Chromosome"/>
</dbReference>
<evidence type="ECO:0000313" key="1">
    <source>
        <dbReference type="EMBL" id="UXY24095.1"/>
    </source>
</evidence>
<name>A0ABY6EBM1_9ACTN</name>
<dbReference type="EMBL" id="CP106793">
    <property type="protein sequence ID" value="UXY24095.1"/>
    <property type="molecule type" value="Genomic_DNA"/>
</dbReference>
<sequence length="98" mass="10717">MRCDCSVPVCGIVLFKRADQEISAEEVENLVYRLPGVSSVVVRRWTEMGLRVLADDVDHTVPQVCQVMQSAPADMASDEAYALSVASGRDEAEQAESE</sequence>
<dbReference type="RefSeq" id="WP_263234327.1">
    <property type="nucleotide sequence ID" value="NZ_CP106793.1"/>
</dbReference>
<organism evidence="1 2">
    <name type="scientific">Streptomyces cynarae</name>
    <dbReference type="NCBI Taxonomy" id="2981134"/>
    <lineage>
        <taxon>Bacteria</taxon>
        <taxon>Bacillati</taxon>
        <taxon>Actinomycetota</taxon>
        <taxon>Actinomycetes</taxon>
        <taxon>Kitasatosporales</taxon>
        <taxon>Streptomycetaceae</taxon>
        <taxon>Streptomyces</taxon>
    </lineage>
</organism>
<accession>A0ABY6EBM1</accession>
<protein>
    <submittedName>
        <fullName evidence="1">Uncharacterized protein</fullName>
    </submittedName>
</protein>
<gene>
    <name evidence="1" type="ORF">N8I84_39400</name>
</gene>